<proteinExistence type="predicted"/>
<reference evidence="1" key="1">
    <citation type="submission" date="2021-10" db="EMBL/GenBank/DDBJ databases">
        <title>Melipona bicolor Genome sequencing and assembly.</title>
        <authorList>
            <person name="Araujo N.S."/>
            <person name="Arias M.C."/>
        </authorList>
    </citation>
    <scope>NUCLEOTIDE SEQUENCE</scope>
    <source>
        <strain evidence="1">USP_2M_L1-L4_2017</strain>
        <tissue evidence="1">Whole body</tissue>
    </source>
</reference>
<accession>A0AA40GFX5</accession>
<keyword evidence="2" id="KW-1185">Reference proteome</keyword>
<protein>
    <submittedName>
        <fullName evidence="1">Uncharacterized protein</fullName>
    </submittedName>
</protein>
<comment type="caution">
    <text evidence="1">The sequence shown here is derived from an EMBL/GenBank/DDBJ whole genome shotgun (WGS) entry which is preliminary data.</text>
</comment>
<dbReference type="AlphaFoldDB" id="A0AA40GFX5"/>
<dbReference type="EMBL" id="JAHYIQ010000001">
    <property type="protein sequence ID" value="KAK1136972.1"/>
    <property type="molecule type" value="Genomic_DNA"/>
</dbReference>
<evidence type="ECO:0000313" key="2">
    <source>
        <dbReference type="Proteomes" id="UP001177670"/>
    </source>
</evidence>
<sequence length="87" mass="9534">MGFQTPLSGQCISSPALPKDRRTAQFQGHRGAVKFHFLATTAPASRPNENPRYTPGYWYLAGLEVTKVSVEGLSSLCCFIFSLGVLR</sequence>
<gene>
    <name evidence="1" type="ORF">K0M31_001500</name>
</gene>
<evidence type="ECO:0000313" key="1">
    <source>
        <dbReference type="EMBL" id="KAK1136972.1"/>
    </source>
</evidence>
<name>A0AA40GFX5_9HYME</name>
<organism evidence="1 2">
    <name type="scientific">Melipona bicolor</name>
    <dbReference type="NCBI Taxonomy" id="60889"/>
    <lineage>
        <taxon>Eukaryota</taxon>
        <taxon>Metazoa</taxon>
        <taxon>Ecdysozoa</taxon>
        <taxon>Arthropoda</taxon>
        <taxon>Hexapoda</taxon>
        <taxon>Insecta</taxon>
        <taxon>Pterygota</taxon>
        <taxon>Neoptera</taxon>
        <taxon>Endopterygota</taxon>
        <taxon>Hymenoptera</taxon>
        <taxon>Apocrita</taxon>
        <taxon>Aculeata</taxon>
        <taxon>Apoidea</taxon>
        <taxon>Anthophila</taxon>
        <taxon>Apidae</taxon>
        <taxon>Melipona</taxon>
    </lineage>
</organism>
<dbReference type="Proteomes" id="UP001177670">
    <property type="component" value="Unassembled WGS sequence"/>
</dbReference>